<proteinExistence type="predicted"/>
<dbReference type="Proteomes" id="UP000242847">
    <property type="component" value="Unassembled WGS sequence"/>
</dbReference>
<gene>
    <name evidence="1" type="ORF">BXT89_14495</name>
</gene>
<evidence type="ECO:0000313" key="2">
    <source>
        <dbReference type="Proteomes" id="UP000242847"/>
    </source>
</evidence>
<dbReference type="RefSeq" id="WP_083728394.1">
    <property type="nucleotide sequence ID" value="NZ_FOUD01000001.1"/>
</dbReference>
<dbReference type="AlphaFoldDB" id="A0A1S8DFG2"/>
<comment type="caution">
    <text evidence="1">The sequence shown here is derived from an EMBL/GenBank/DDBJ whole genome shotgun (WGS) entry which is preliminary data.</text>
</comment>
<name>A0A1S8DFG2_9GAMM</name>
<evidence type="ECO:0000313" key="1">
    <source>
        <dbReference type="EMBL" id="ONM43157.1"/>
    </source>
</evidence>
<dbReference type="STRING" id="254161.SAMN05216256_101121"/>
<dbReference type="InterPro" id="IPR056908">
    <property type="entry name" value="Gp80-like"/>
</dbReference>
<dbReference type="Pfam" id="PF23140">
    <property type="entry name" value="Gp80"/>
    <property type="match status" value="1"/>
</dbReference>
<accession>A0A1S8DFG2</accession>
<dbReference type="EMBL" id="MUBC01000035">
    <property type="protein sequence ID" value="ONM43157.1"/>
    <property type="molecule type" value="Genomic_DNA"/>
</dbReference>
<sequence>MAASKHGSEQYIKHFYTGDAVATRPNSWVIALHAGNPGTGDANEVVDGNYARQAVTFAASDQGAYWEGASAADVVFPAASAAADYTATHYTIRDGASGECLAIAALPVPIPVVEGGIISMPAGMIKVRGV</sequence>
<organism evidence="1 2">
    <name type="scientific">Halopseudomonas pachastrellae</name>
    <dbReference type="NCBI Taxonomy" id="254161"/>
    <lineage>
        <taxon>Bacteria</taxon>
        <taxon>Pseudomonadati</taxon>
        <taxon>Pseudomonadota</taxon>
        <taxon>Gammaproteobacteria</taxon>
        <taxon>Pseudomonadales</taxon>
        <taxon>Pseudomonadaceae</taxon>
        <taxon>Halopseudomonas</taxon>
    </lineage>
</organism>
<keyword evidence="2" id="KW-1185">Reference proteome</keyword>
<reference evidence="1 2" key="1">
    <citation type="submission" date="2017-01" db="EMBL/GenBank/DDBJ databases">
        <title>Draft genome sequence of Pseudomonas pachastrellae type strain CCUG 46540T from a deep sea.</title>
        <authorList>
            <person name="Gomila M."/>
            <person name="Mulet M."/>
            <person name="Lalucat J."/>
            <person name="Garcia-Valdes E."/>
        </authorList>
    </citation>
    <scope>NUCLEOTIDE SEQUENCE [LARGE SCALE GENOMIC DNA]</scope>
    <source>
        <strain evidence="1 2">CCUG 46540</strain>
    </source>
</reference>
<protein>
    <submittedName>
        <fullName evidence="1">Uncharacterized protein</fullName>
    </submittedName>
</protein>